<dbReference type="InterPro" id="IPR015482">
    <property type="entry name" value="Syntrophin"/>
</dbReference>
<dbReference type="SUPFAM" id="SSF50729">
    <property type="entry name" value="PH domain-like"/>
    <property type="match status" value="1"/>
</dbReference>
<keyword evidence="3" id="KW-0963">Cytoplasm</keyword>
<dbReference type="Pfam" id="PF00595">
    <property type="entry name" value="PDZ"/>
    <property type="match status" value="1"/>
</dbReference>
<evidence type="ECO:0000256" key="2">
    <source>
        <dbReference type="ARBA" id="ARBA00010798"/>
    </source>
</evidence>
<dbReference type="PANTHER" id="PTHR10554">
    <property type="entry name" value="SYNTROPHIN"/>
    <property type="match status" value="1"/>
</dbReference>
<comment type="subcellular location">
    <subcellularLocation>
        <location evidence="1">Cytoplasm</location>
        <location evidence="1">Cytoskeleton</location>
    </subcellularLocation>
</comment>
<evidence type="ECO:0000256" key="4">
    <source>
        <dbReference type="ARBA" id="ARBA00023212"/>
    </source>
</evidence>
<evidence type="ECO:0000256" key="3">
    <source>
        <dbReference type="ARBA" id="ARBA00022490"/>
    </source>
</evidence>
<dbReference type="Proteomes" id="UP000250275">
    <property type="component" value="Unassembled WGS sequence"/>
</dbReference>
<reference evidence="7 8" key="1">
    <citation type="submission" date="2015-07" db="EMBL/GenBank/DDBJ databases">
        <title>The genome of Eufriesea mexicana.</title>
        <authorList>
            <person name="Pan H."/>
            <person name="Kapheim K."/>
        </authorList>
    </citation>
    <scope>NUCLEOTIDE SEQUENCE [LARGE SCALE GENOMIC DNA]</scope>
    <source>
        <strain evidence="7">0111107269</strain>
        <tissue evidence="7">Whole body</tissue>
    </source>
</reference>
<dbReference type="AlphaFoldDB" id="A0A310SED1"/>
<accession>A0A310SED1</accession>
<dbReference type="InterPro" id="IPR036034">
    <property type="entry name" value="PDZ_sf"/>
</dbReference>
<feature type="domain" description="PDZ" evidence="6">
    <location>
        <begin position="47"/>
        <end position="130"/>
    </location>
</feature>
<dbReference type="EMBL" id="KQ762207">
    <property type="protein sequence ID" value="OAD56045.1"/>
    <property type="molecule type" value="Genomic_DNA"/>
</dbReference>
<dbReference type="GO" id="GO:0005856">
    <property type="term" value="C:cytoskeleton"/>
    <property type="evidence" value="ECO:0007669"/>
    <property type="project" value="UniProtKB-SubCell"/>
</dbReference>
<dbReference type="OrthoDB" id="9975356at2759"/>
<name>A0A310SED1_9HYME</name>
<dbReference type="CDD" id="cd06801">
    <property type="entry name" value="PDZ_syntrophin-like"/>
    <property type="match status" value="1"/>
</dbReference>
<dbReference type="SUPFAM" id="SSF50156">
    <property type="entry name" value="PDZ domain-like"/>
    <property type="match status" value="1"/>
</dbReference>
<dbReference type="PROSITE" id="PS50106">
    <property type="entry name" value="PDZ"/>
    <property type="match status" value="1"/>
</dbReference>
<evidence type="ECO:0000256" key="5">
    <source>
        <dbReference type="SAM" id="MobiDB-lite"/>
    </source>
</evidence>
<proteinExistence type="inferred from homology"/>
<dbReference type="GO" id="GO:0016010">
    <property type="term" value="C:dystrophin-associated glycoprotein complex"/>
    <property type="evidence" value="ECO:0007669"/>
    <property type="project" value="TreeGrafter"/>
</dbReference>
<dbReference type="GO" id="GO:0005198">
    <property type="term" value="F:structural molecule activity"/>
    <property type="evidence" value="ECO:0007669"/>
    <property type="project" value="InterPro"/>
</dbReference>
<evidence type="ECO:0000313" key="8">
    <source>
        <dbReference type="Proteomes" id="UP000250275"/>
    </source>
</evidence>
<evidence type="ECO:0000313" key="7">
    <source>
        <dbReference type="EMBL" id="OAD56045.1"/>
    </source>
</evidence>
<dbReference type="SMART" id="SM00228">
    <property type="entry name" value="PDZ"/>
    <property type="match status" value="1"/>
</dbReference>
<organism evidence="7 8">
    <name type="scientific">Eufriesea mexicana</name>
    <dbReference type="NCBI Taxonomy" id="516756"/>
    <lineage>
        <taxon>Eukaryota</taxon>
        <taxon>Metazoa</taxon>
        <taxon>Ecdysozoa</taxon>
        <taxon>Arthropoda</taxon>
        <taxon>Hexapoda</taxon>
        <taxon>Insecta</taxon>
        <taxon>Pterygota</taxon>
        <taxon>Neoptera</taxon>
        <taxon>Endopterygota</taxon>
        <taxon>Hymenoptera</taxon>
        <taxon>Apocrita</taxon>
        <taxon>Aculeata</taxon>
        <taxon>Apoidea</taxon>
        <taxon>Anthophila</taxon>
        <taxon>Apidae</taxon>
        <taxon>Eufriesea</taxon>
    </lineage>
</organism>
<dbReference type="FunFam" id="2.30.42.10:FF:000193">
    <property type="entry name" value="Syntrophin gamma 1"/>
    <property type="match status" value="1"/>
</dbReference>
<sequence length="434" mass="49103">MVSVSDGKSKPVPMRLHLSMEVLKLQREDLEQAANHNKPPLNAKERMVQITRQKVGGLGLSIKGGAEHKLPVLISRIYKGQAADQCGQLFVGDAIIKVNGEYITACNHDDAVNILRNAGDIVVLTVKHYRSAKPFLQQNEDEWLSPNRQGGSPRCGHSRQSSNASATSVQYRKWVDVITVPLMMAYVTRYIFGTDKLRRNAFEMKLYNRNFGVGERIEYMGWVNEAVSNSNQPWQSYRPRFLALKGPDLLLFETPPCNIGDWSRCALTFKVYQTMFRVMRESENVDERQHCFLAQSPGKPPRYLSVETRQELLRVEAAWHTAVCSAVTHLKSKTFPVTFNGRSAGLTLEWTQGFTLSYEDIGETVWRYKFSQLRGSSDDGKSRLKLHFQESDSIAIETKELECSQVQNLLFCMHAFLTAKVAAVDPTFLTSTTP</sequence>
<keyword evidence="8" id="KW-1185">Reference proteome</keyword>
<gene>
    <name evidence="7" type="ORF">WN48_03785</name>
</gene>
<dbReference type="InterPro" id="IPR055108">
    <property type="entry name" value="Syntrophin_4th"/>
</dbReference>
<feature type="region of interest" description="Disordered" evidence="5">
    <location>
        <begin position="140"/>
        <end position="163"/>
    </location>
</feature>
<evidence type="ECO:0000256" key="1">
    <source>
        <dbReference type="ARBA" id="ARBA00004245"/>
    </source>
</evidence>
<evidence type="ECO:0000259" key="6">
    <source>
        <dbReference type="PROSITE" id="PS50106"/>
    </source>
</evidence>
<dbReference type="Gene3D" id="2.30.42.10">
    <property type="match status" value="1"/>
</dbReference>
<dbReference type="InterPro" id="IPR001478">
    <property type="entry name" value="PDZ"/>
</dbReference>
<keyword evidence="4" id="KW-0206">Cytoskeleton</keyword>
<comment type="similarity">
    <text evidence="2">Belongs to the syntrophin family.</text>
</comment>
<dbReference type="PANTHER" id="PTHR10554:SF1">
    <property type="entry name" value="FI16515P1"/>
    <property type="match status" value="1"/>
</dbReference>
<dbReference type="Pfam" id="PF23012">
    <property type="entry name" value="Syntrophin_4th"/>
    <property type="match status" value="1"/>
</dbReference>
<protein>
    <submittedName>
        <fullName evidence="7">Gamma-1-syntrophin</fullName>
    </submittedName>
</protein>